<name>A0A1E5GVP0_9ENTE</name>
<dbReference type="GO" id="GO:0016491">
    <property type="term" value="F:oxidoreductase activity"/>
    <property type="evidence" value="ECO:0007669"/>
    <property type="project" value="UniProtKB-KW"/>
</dbReference>
<keyword evidence="2" id="KW-0560">Oxidoreductase</keyword>
<dbReference type="Proteomes" id="UP000095094">
    <property type="component" value="Unassembled WGS sequence"/>
</dbReference>
<dbReference type="Gene3D" id="3.40.50.720">
    <property type="entry name" value="NAD(P)-binding Rossmann-like Domain"/>
    <property type="match status" value="1"/>
</dbReference>
<sequence length="247" mass="28059">MKNKKQPIALVIGSSSGIGRATLTYLAEKNFLVIGISRNILEMQKIQDMLEKKGQACYYYSCDITDTNVLLSTFESIHKRFKKIDLFVFSAGIMPLSLLRDGKIEEWNNMINTNLTAFLHSINFVLPIFRKYNHGHFFSISSTASEKICNGAGVYAATKSAMNCIMKHLNFEEKDTQIKFTTISPGTVNTNLYKSISEIKFRNEAFQRERNEGIEPIDIAKIIFFLYQQTKNTVVSELKITPVNQGL</sequence>
<organism evidence="3 4">
    <name type="scientific">Enterococcus termitis</name>
    <dbReference type="NCBI Taxonomy" id="332950"/>
    <lineage>
        <taxon>Bacteria</taxon>
        <taxon>Bacillati</taxon>
        <taxon>Bacillota</taxon>
        <taxon>Bacilli</taxon>
        <taxon>Lactobacillales</taxon>
        <taxon>Enterococcaceae</taxon>
        <taxon>Enterococcus</taxon>
    </lineage>
</organism>
<evidence type="ECO:0000313" key="3">
    <source>
        <dbReference type="EMBL" id="OEG16749.1"/>
    </source>
</evidence>
<accession>A0A1E5GVP0</accession>
<dbReference type="AlphaFoldDB" id="A0A1E5GVP0"/>
<protein>
    <recommendedName>
        <fullName evidence="5">Oxidoreductase</fullName>
    </recommendedName>
</protein>
<dbReference type="OrthoDB" id="9804774at2"/>
<evidence type="ECO:0000256" key="2">
    <source>
        <dbReference type="ARBA" id="ARBA00023002"/>
    </source>
</evidence>
<dbReference type="EMBL" id="MIJY01000012">
    <property type="protein sequence ID" value="OEG16749.1"/>
    <property type="molecule type" value="Genomic_DNA"/>
</dbReference>
<reference evidence="4" key="1">
    <citation type="submission" date="2016-09" db="EMBL/GenBank/DDBJ databases">
        <authorList>
            <person name="Gulvik C.A."/>
        </authorList>
    </citation>
    <scope>NUCLEOTIDE SEQUENCE [LARGE SCALE GENOMIC DNA]</scope>
    <source>
        <strain evidence="4">LMG 8895</strain>
    </source>
</reference>
<evidence type="ECO:0000256" key="1">
    <source>
        <dbReference type="ARBA" id="ARBA00006484"/>
    </source>
</evidence>
<dbReference type="RefSeq" id="WP_069663146.1">
    <property type="nucleotide sequence ID" value="NZ_JBHUJJ010000001.1"/>
</dbReference>
<gene>
    <name evidence="3" type="ORF">BCR25_03895</name>
</gene>
<dbReference type="CDD" id="cd05233">
    <property type="entry name" value="SDR_c"/>
    <property type="match status" value="1"/>
</dbReference>
<dbReference type="PRINTS" id="PR00081">
    <property type="entry name" value="GDHRDH"/>
</dbReference>
<evidence type="ECO:0000313" key="4">
    <source>
        <dbReference type="Proteomes" id="UP000095094"/>
    </source>
</evidence>
<comment type="similarity">
    <text evidence="1">Belongs to the short-chain dehydrogenases/reductases (SDR) family.</text>
</comment>
<dbReference type="InterPro" id="IPR036291">
    <property type="entry name" value="NAD(P)-bd_dom_sf"/>
</dbReference>
<keyword evidence="4" id="KW-1185">Reference proteome</keyword>
<dbReference type="Pfam" id="PF00106">
    <property type="entry name" value="adh_short"/>
    <property type="match status" value="1"/>
</dbReference>
<proteinExistence type="inferred from homology"/>
<evidence type="ECO:0008006" key="5">
    <source>
        <dbReference type="Google" id="ProtNLM"/>
    </source>
</evidence>
<dbReference type="PANTHER" id="PTHR43115">
    <property type="entry name" value="DEHYDROGENASE/REDUCTASE SDR FAMILY MEMBER 11"/>
    <property type="match status" value="1"/>
</dbReference>
<comment type="caution">
    <text evidence="3">The sequence shown here is derived from an EMBL/GenBank/DDBJ whole genome shotgun (WGS) entry which is preliminary data.</text>
</comment>
<dbReference type="InterPro" id="IPR002347">
    <property type="entry name" value="SDR_fam"/>
</dbReference>
<dbReference type="PANTHER" id="PTHR43115:SF4">
    <property type="entry name" value="DEHYDROGENASE_REDUCTASE SDR FAMILY MEMBER 11"/>
    <property type="match status" value="1"/>
</dbReference>
<dbReference type="SUPFAM" id="SSF51735">
    <property type="entry name" value="NAD(P)-binding Rossmann-fold domains"/>
    <property type="match status" value="1"/>
</dbReference>